<dbReference type="InterPro" id="IPR016024">
    <property type="entry name" value="ARM-type_fold"/>
</dbReference>
<dbReference type="Proteomes" id="UP001200741">
    <property type="component" value="Unassembled WGS sequence"/>
</dbReference>
<keyword evidence="2" id="KW-1185">Reference proteome</keyword>
<protein>
    <submittedName>
        <fullName evidence="1">HEAT repeat domain-containing protein</fullName>
    </submittedName>
</protein>
<name>A0ABS8Y4S2_9BURK</name>
<evidence type="ECO:0000313" key="1">
    <source>
        <dbReference type="EMBL" id="MCE4558238.1"/>
    </source>
</evidence>
<organism evidence="1 2">
    <name type="scientific">Pelomonas cellulosilytica</name>
    <dbReference type="NCBI Taxonomy" id="2906762"/>
    <lineage>
        <taxon>Bacteria</taxon>
        <taxon>Pseudomonadati</taxon>
        <taxon>Pseudomonadota</taxon>
        <taxon>Betaproteobacteria</taxon>
        <taxon>Burkholderiales</taxon>
        <taxon>Sphaerotilaceae</taxon>
        <taxon>Roseateles</taxon>
    </lineage>
</organism>
<dbReference type="EMBL" id="JAJTWU010000022">
    <property type="protein sequence ID" value="MCE4558238.1"/>
    <property type="molecule type" value="Genomic_DNA"/>
</dbReference>
<accession>A0ABS8Y4S2</accession>
<dbReference type="Gene3D" id="1.25.10.10">
    <property type="entry name" value="Leucine-rich Repeat Variant"/>
    <property type="match status" value="1"/>
</dbReference>
<comment type="caution">
    <text evidence="1">The sequence shown here is derived from an EMBL/GenBank/DDBJ whole genome shotgun (WGS) entry which is preliminary data.</text>
</comment>
<dbReference type="RefSeq" id="WP_233375723.1">
    <property type="nucleotide sequence ID" value="NZ_JAJTWU010000022.1"/>
</dbReference>
<gene>
    <name evidence="1" type="ORF">LXT13_28085</name>
</gene>
<sequence length="283" mass="31391">MKNTYFDDRAVGSNLFGFIDYARRTVVYKDDASFWKASEKFEGALPELAVECTALINRELSAILNNFEYHSPLWDAGQLIFALNANFALSLTLMVAEPKHIFNAVANSCYGVVGRNSINIRRYRLPSSIDRRVFDRSVTLVQYDDFPLIPGDVLRLNSGTDAVDWSLSDPVLMLRFTSASTEALQWGFDRQLKTAWSATAVDPESTQLVCLASYLGKEESVSSLEPLRGLSTHPQHHVRWAAIRAIASISGEAGIEQLRSARIDEHPHIRNAAISALAAIGAQ</sequence>
<dbReference type="InterPro" id="IPR011989">
    <property type="entry name" value="ARM-like"/>
</dbReference>
<evidence type="ECO:0000313" key="2">
    <source>
        <dbReference type="Proteomes" id="UP001200741"/>
    </source>
</evidence>
<reference evidence="1 2" key="1">
    <citation type="submission" date="2021-12" db="EMBL/GenBank/DDBJ databases">
        <title>Genome seq of P8.</title>
        <authorList>
            <person name="Seo T."/>
        </authorList>
    </citation>
    <scope>NUCLEOTIDE SEQUENCE [LARGE SCALE GENOMIC DNA]</scope>
    <source>
        <strain evidence="1 2">P8</strain>
    </source>
</reference>
<dbReference type="SUPFAM" id="SSF48371">
    <property type="entry name" value="ARM repeat"/>
    <property type="match status" value="1"/>
</dbReference>
<dbReference type="Pfam" id="PF13646">
    <property type="entry name" value="HEAT_2"/>
    <property type="match status" value="1"/>
</dbReference>
<proteinExistence type="predicted"/>